<proteinExistence type="inferred from homology"/>
<dbReference type="SUPFAM" id="SSF101576">
    <property type="entry name" value="Supernatant protein factor (SPF), C-terminal domain"/>
    <property type="match status" value="1"/>
</dbReference>
<dbReference type="GO" id="GO:0005829">
    <property type="term" value="C:cytosol"/>
    <property type="evidence" value="ECO:0007669"/>
    <property type="project" value="TreeGrafter"/>
</dbReference>
<evidence type="ECO:0000256" key="5">
    <source>
        <dbReference type="SAM" id="MobiDB-lite"/>
    </source>
</evidence>
<feature type="compositionally biased region" description="Low complexity" evidence="5">
    <location>
        <begin position="47"/>
        <end position="67"/>
    </location>
</feature>
<dbReference type="GO" id="GO:0034727">
    <property type="term" value="P:piecemeal microautophagy of the nucleus"/>
    <property type="evidence" value="ECO:0007669"/>
    <property type="project" value="TreeGrafter"/>
</dbReference>
<dbReference type="InterPro" id="IPR036598">
    <property type="entry name" value="GOLD_dom_sf"/>
</dbReference>
<feature type="compositionally biased region" description="Basic and acidic residues" evidence="5">
    <location>
        <begin position="561"/>
        <end position="570"/>
    </location>
</feature>
<name>A0A3N4HTQ2_ASCIM</name>
<dbReference type="PROSITE" id="PS50003">
    <property type="entry name" value="PH_DOMAIN"/>
    <property type="match status" value="1"/>
</dbReference>
<evidence type="ECO:0000313" key="7">
    <source>
        <dbReference type="EMBL" id="RPA75371.1"/>
    </source>
</evidence>
<feature type="domain" description="PH" evidence="6">
    <location>
        <begin position="195"/>
        <end position="289"/>
    </location>
</feature>
<keyword evidence="4" id="KW-0446">Lipid-binding</keyword>
<dbReference type="OrthoDB" id="1854502at2759"/>
<dbReference type="Gene3D" id="3.30.70.3490">
    <property type="match status" value="1"/>
</dbReference>
<dbReference type="Proteomes" id="UP000275078">
    <property type="component" value="Unassembled WGS sequence"/>
</dbReference>
<dbReference type="Gene3D" id="2.40.160.120">
    <property type="match status" value="1"/>
</dbReference>
<dbReference type="GO" id="GO:0035621">
    <property type="term" value="P:ER to Golgi ceramide transport"/>
    <property type="evidence" value="ECO:0007669"/>
    <property type="project" value="TreeGrafter"/>
</dbReference>
<feature type="compositionally biased region" description="Basic residues" evidence="5">
    <location>
        <begin position="379"/>
        <end position="388"/>
    </location>
</feature>
<dbReference type="InterPro" id="IPR037239">
    <property type="entry name" value="OSBP_sf"/>
</dbReference>
<dbReference type="Pfam" id="PF15409">
    <property type="entry name" value="PH_8"/>
    <property type="match status" value="1"/>
</dbReference>
<comment type="similarity">
    <text evidence="1">Belongs to the OSBP family.</text>
</comment>
<evidence type="ECO:0000256" key="3">
    <source>
        <dbReference type="ARBA" id="ARBA00023055"/>
    </source>
</evidence>
<feature type="compositionally biased region" description="Acidic residues" evidence="5">
    <location>
        <begin position="537"/>
        <end position="550"/>
    </location>
</feature>
<dbReference type="GO" id="GO:0032934">
    <property type="term" value="F:sterol binding"/>
    <property type="evidence" value="ECO:0007669"/>
    <property type="project" value="TreeGrafter"/>
</dbReference>
<dbReference type="EMBL" id="ML119765">
    <property type="protein sequence ID" value="RPA75371.1"/>
    <property type="molecule type" value="Genomic_DNA"/>
</dbReference>
<dbReference type="InterPro" id="IPR041680">
    <property type="entry name" value="PH_8"/>
</dbReference>
<accession>A0A3N4HTQ2</accession>
<dbReference type="PANTHER" id="PTHR10972">
    <property type="entry name" value="OXYSTEROL-BINDING PROTEIN-RELATED"/>
    <property type="match status" value="1"/>
</dbReference>
<organism evidence="7 8">
    <name type="scientific">Ascobolus immersus RN42</name>
    <dbReference type="NCBI Taxonomy" id="1160509"/>
    <lineage>
        <taxon>Eukaryota</taxon>
        <taxon>Fungi</taxon>
        <taxon>Dikarya</taxon>
        <taxon>Ascomycota</taxon>
        <taxon>Pezizomycotina</taxon>
        <taxon>Pezizomycetes</taxon>
        <taxon>Pezizales</taxon>
        <taxon>Ascobolaceae</taxon>
        <taxon>Ascobolus</taxon>
    </lineage>
</organism>
<keyword evidence="2" id="KW-0813">Transport</keyword>
<dbReference type="PANTHER" id="PTHR10972:SF203">
    <property type="entry name" value="OXYSTEROL-BINDING PROTEIN HOMOLOG 3"/>
    <property type="match status" value="1"/>
</dbReference>
<dbReference type="SUPFAM" id="SSF144000">
    <property type="entry name" value="Oxysterol-binding protein-like"/>
    <property type="match status" value="1"/>
</dbReference>
<evidence type="ECO:0000313" key="8">
    <source>
        <dbReference type="Proteomes" id="UP000275078"/>
    </source>
</evidence>
<keyword evidence="8" id="KW-1185">Reference proteome</keyword>
<dbReference type="AlphaFoldDB" id="A0A3N4HTQ2"/>
<dbReference type="FunFam" id="2.40.160.120:FF:000001">
    <property type="entry name" value="Oxysterol-binding protein"/>
    <property type="match status" value="1"/>
</dbReference>
<feature type="region of interest" description="Disordered" evidence="5">
    <location>
        <begin position="467"/>
        <end position="501"/>
    </location>
</feature>
<dbReference type="GO" id="GO:0005886">
    <property type="term" value="C:plasma membrane"/>
    <property type="evidence" value="ECO:0007669"/>
    <property type="project" value="TreeGrafter"/>
</dbReference>
<dbReference type="InterPro" id="IPR000648">
    <property type="entry name" value="Oxysterol-bd"/>
</dbReference>
<dbReference type="Gene3D" id="2.30.29.30">
    <property type="entry name" value="Pleckstrin-homology domain (PH domain)/Phosphotyrosine-binding domain (PTB)"/>
    <property type="match status" value="1"/>
</dbReference>
<dbReference type="GO" id="GO:0097038">
    <property type="term" value="C:perinuclear endoplasmic reticulum"/>
    <property type="evidence" value="ECO:0007669"/>
    <property type="project" value="TreeGrafter"/>
</dbReference>
<evidence type="ECO:0000259" key="6">
    <source>
        <dbReference type="PROSITE" id="PS50003"/>
    </source>
</evidence>
<dbReference type="SUPFAM" id="SSF50729">
    <property type="entry name" value="PH domain-like"/>
    <property type="match status" value="1"/>
</dbReference>
<feature type="compositionally biased region" description="Pro residues" evidence="5">
    <location>
        <begin position="398"/>
        <end position="408"/>
    </location>
</feature>
<dbReference type="GO" id="GO:0032541">
    <property type="term" value="C:cortical endoplasmic reticulum"/>
    <property type="evidence" value="ECO:0007669"/>
    <property type="project" value="TreeGrafter"/>
</dbReference>
<keyword evidence="3" id="KW-0445">Lipid transport</keyword>
<sequence>MEQLEVPSRSYIIRWVPCQADHTISWSVKPHKKSLNFGIFRHPKGEATTGTPTLQPLAPTPTTSTPQRPVTRGGGERDKNQGDCVEKLHQAGLLDVYWHGKCEADKATTGTYRNKGGEGMFALVFDNTFSKQVAKTCTFISYTYPSHVPPPTNHHVPHYDTTGPTASQASLTSGPGVRHTASIESIHIEEDKDSTNFFTGILKKRKRKRHQGFARRFFSLDFTTSTLSYYLNRESSALRGAIPLSLAAISASEKELEICIDSGAEVWHLRALNPQDWRRWKESLERAARHAHSMKQHRDSRLLVPGTTGAPAIEGSTATGVHFAPLDERTWATIETLVGRVSGIRDSVRRLSEMPVSSAVPTPTTPANPDFALDPAGQSRRHFWKRRPLTNANSTPNLFPPNAAPSPSRPSISVALSGTAALGVQIAQAAGGGGGEDIQRHLDALLGDLNQVVDEFSVLIKENRHHNWHRKHEGHTGDDHEGHTHEERPGVSTGRHSMESSFSEAEFFDAEEGLDGSHSRVAVLNDSDNERPATGVSDDDDDSSSDEEESYNNTPTTFPDESTKSGEARDLSPLPLQPVQRRTMVPEQHVQPPSLIGFLRKNVGKDLSTIAMPVSANEPTSLLQRLAEMMEYTELLDHASSLLSSGGSADEALLYVTAFAITSFSYARLKERTLRKPFNPMLGETFEFVCPEKNFRFLAEKVCHRPVVMACHAEAPGWTVTQSPIPTQKFWGKSAELNTQGRVRIYFPGAAGSEGHAFSYTLATSFLRNIIAGEKYVEPVGTMTVHHESTGAKAIVTFKEGRMFSGRSEDLDVKAQHADGTPVALSLSGKWTESLSLLDGGKVVREIWRVGSALPNPGLHYGFTTFAAGLNEITAVEEGKLPPTDSRLRPDQRLVEEGRIDEAEEVKHQLEEGQRRRRKEMEEAGKEWEPRWFFKVGETSEEEHWRIRGGEGGYWECRKKAPEGWRGVGEVFERE</sequence>
<reference evidence="7 8" key="1">
    <citation type="journal article" date="2018" name="Nat. Ecol. Evol.">
        <title>Pezizomycetes genomes reveal the molecular basis of ectomycorrhizal truffle lifestyle.</title>
        <authorList>
            <person name="Murat C."/>
            <person name="Payen T."/>
            <person name="Noel B."/>
            <person name="Kuo A."/>
            <person name="Morin E."/>
            <person name="Chen J."/>
            <person name="Kohler A."/>
            <person name="Krizsan K."/>
            <person name="Balestrini R."/>
            <person name="Da Silva C."/>
            <person name="Montanini B."/>
            <person name="Hainaut M."/>
            <person name="Levati E."/>
            <person name="Barry K.W."/>
            <person name="Belfiori B."/>
            <person name="Cichocki N."/>
            <person name="Clum A."/>
            <person name="Dockter R.B."/>
            <person name="Fauchery L."/>
            <person name="Guy J."/>
            <person name="Iotti M."/>
            <person name="Le Tacon F."/>
            <person name="Lindquist E.A."/>
            <person name="Lipzen A."/>
            <person name="Malagnac F."/>
            <person name="Mello A."/>
            <person name="Molinier V."/>
            <person name="Miyauchi S."/>
            <person name="Poulain J."/>
            <person name="Riccioni C."/>
            <person name="Rubini A."/>
            <person name="Sitrit Y."/>
            <person name="Splivallo R."/>
            <person name="Traeger S."/>
            <person name="Wang M."/>
            <person name="Zifcakova L."/>
            <person name="Wipf D."/>
            <person name="Zambonelli A."/>
            <person name="Paolocci F."/>
            <person name="Nowrousian M."/>
            <person name="Ottonello S."/>
            <person name="Baldrian P."/>
            <person name="Spatafora J.W."/>
            <person name="Henrissat B."/>
            <person name="Nagy L.G."/>
            <person name="Aury J.M."/>
            <person name="Wincker P."/>
            <person name="Grigoriev I.V."/>
            <person name="Bonfante P."/>
            <person name="Martin F.M."/>
        </authorList>
    </citation>
    <scope>NUCLEOTIDE SEQUENCE [LARGE SCALE GENOMIC DNA]</scope>
    <source>
        <strain evidence="7 8">RN42</strain>
    </source>
</reference>
<feature type="region of interest" description="Disordered" evidence="5">
    <location>
        <begin position="44"/>
        <end position="81"/>
    </location>
</feature>
<feature type="compositionally biased region" description="Basic and acidic residues" evidence="5">
    <location>
        <begin position="474"/>
        <end position="489"/>
    </location>
</feature>
<dbReference type="STRING" id="1160509.A0A3N4HTQ2"/>
<dbReference type="GO" id="GO:0030011">
    <property type="term" value="P:maintenance of cell polarity"/>
    <property type="evidence" value="ECO:0007669"/>
    <property type="project" value="TreeGrafter"/>
</dbReference>
<evidence type="ECO:0000256" key="2">
    <source>
        <dbReference type="ARBA" id="ARBA00022448"/>
    </source>
</evidence>
<protein>
    <recommendedName>
        <fullName evidence="6">PH domain-containing protein</fullName>
    </recommendedName>
</protein>
<dbReference type="Gene3D" id="2.60.120.680">
    <property type="entry name" value="GOLD domain"/>
    <property type="match status" value="1"/>
</dbReference>
<dbReference type="InterPro" id="IPR011993">
    <property type="entry name" value="PH-like_dom_sf"/>
</dbReference>
<dbReference type="FunFam" id="2.30.29.30:FF:000369">
    <property type="entry name" value="Oxysterol binding protein"/>
    <property type="match status" value="1"/>
</dbReference>
<feature type="region of interest" description="Disordered" evidence="5">
    <location>
        <begin position="524"/>
        <end position="572"/>
    </location>
</feature>
<evidence type="ECO:0000256" key="1">
    <source>
        <dbReference type="ARBA" id="ARBA00008842"/>
    </source>
</evidence>
<dbReference type="GO" id="GO:0006897">
    <property type="term" value="P:endocytosis"/>
    <property type="evidence" value="ECO:0007669"/>
    <property type="project" value="TreeGrafter"/>
</dbReference>
<feature type="compositionally biased region" description="Polar residues" evidence="5">
    <location>
        <begin position="551"/>
        <end position="560"/>
    </location>
</feature>
<feature type="compositionally biased region" description="Low complexity" evidence="5">
    <location>
        <begin position="355"/>
        <end position="367"/>
    </location>
</feature>
<dbReference type="CDD" id="cd13289">
    <property type="entry name" value="PH_Osh3p_yeast"/>
    <property type="match status" value="1"/>
</dbReference>
<feature type="region of interest" description="Disordered" evidence="5">
    <location>
        <begin position="353"/>
        <end position="411"/>
    </location>
</feature>
<dbReference type="GO" id="GO:0120009">
    <property type="term" value="P:intermembrane lipid transfer"/>
    <property type="evidence" value="ECO:0007669"/>
    <property type="project" value="UniProtKB-ARBA"/>
</dbReference>
<evidence type="ECO:0000256" key="4">
    <source>
        <dbReference type="ARBA" id="ARBA00023121"/>
    </source>
</evidence>
<dbReference type="SMART" id="SM00233">
    <property type="entry name" value="PH"/>
    <property type="match status" value="1"/>
</dbReference>
<gene>
    <name evidence="7" type="ORF">BJ508DRAFT_332179</name>
</gene>
<dbReference type="GO" id="GO:0006887">
    <property type="term" value="P:exocytosis"/>
    <property type="evidence" value="ECO:0007669"/>
    <property type="project" value="TreeGrafter"/>
</dbReference>
<dbReference type="Pfam" id="PF01237">
    <property type="entry name" value="Oxysterol_BP"/>
    <property type="match status" value="1"/>
</dbReference>
<dbReference type="InterPro" id="IPR001849">
    <property type="entry name" value="PH_domain"/>
</dbReference>